<dbReference type="Gene3D" id="3.40.630.40">
    <property type="entry name" value="Zn-dependent exopeptidases"/>
    <property type="match status" value="1"/>
</dbReference>
<dbReference type="Gene3D" id="2.60.40.3500">
    <property type="match status" value="1"/>
</dbReference>
<evidence type="ECO:0000259" key="5">
    <source>
        <dbReference type="SMART" id="SM00646"/>
    </source>
</evidence>
<comment type="caution">
    <text evidence="6">The sequence shown here is derived from an EMBL/GenBank/DDBJ whole genome shotgun (WGS) entry which is preliminary data.</text>
</comment>
<dbReference type="GO" id="GO:0030288">
    <property type="term" value="C:outer membrane-bounded periplasmic space"/>
    <property type="evidence" value="ECO:0007669"/>
    <property type="project" value="TreeGrafter"/>
</dbReference>
<reference evidence="6 7" key="1">
    <citation type="submission" date="2019-09" db="EMBL/GenBank/DDBJ databases">
        <title>Genome sequence of Roseospira marina, one of the more divergent members of the non-sulfur purple photosynthetic bacterial family, the Rhodospirillaceae.</title>
        <authorList>
            <person name="Meyer T."/>
            <person name="Kyndt J."/>
        </authorList>
    </citation>
    <scope>NUCLEOTIDE SEQUENCE [LARGE SCALE GENOMIC DNA]</scope>
    <source>
        <strain evidence="6 7">DSM 15113</strain>
    </source>
</reference>
<dbReference type="PANTHER" id="PTHR30404">
    <property type="entry name" value="N-ACETYLMURAMOYL-L-ALANINE AMIDASE"/>
    <property type="match status" value="1"/>
</dbReference>
<proteinExistence type="predicted"/>
<dbReference type="Pfam" id="PF01520">
    <property type="entry name" value="Amidase_3"/>
    <property type="match status" value="1"/>
</dbReference>
<dbReference type="GO" id="GO:0008745">
    <property type="term" value="F:N-acetylmuramoyl-L-alanine amidase activity"/>
    <property type="evidence" value="ECO:0007669"/>
    <property type="project" value="UniProtKB-EC"/>
</dbReference>
<dbReference type="Proteomes" id="UP000324065">
    <property type="component" value="Unassembled WGS sequence"/>
</dbReference>
<dbReference type="SUPFAM" id="SSF53187">
    <property type="entry name" value="Zn-dependent exopeptidases"/>
    <property type="match status" value="1"/>
</dbReference>
<dbReference type="EMBL" id="VWPJ01000029">
    <property type="protein sequence ID" value="KAA5603845.1"/>
    <property type="molecule type" value="Genomic_DNA"/>
</dbReference>
<dbReference type="Pfam" id="PF11741">
    <property type="entry name" value="AMIN"/>
    <property type="match status" value="1"/>
</dbReference>
<feature type="region of interest" description="Disordered" evidence="4">
    <location>
        <begin position="84"/>
        <end position="115"/>
    </location>
</feature>
<feature type="compositionally biased region" description="Low complexity" evidence="4">
    <location>
        <begin position="289"/>
        <end position="300"/>
    </location>
</feature>
<feature type="region of interest" description="Disordered" evidence="4">
    <location>
        <begin position="283"/>
        <end position="331"/>
    </location>
</feature>
<dbReference type="EC" id="3.5.1.28" evidence="2"/>
<feature type="region of interest" description="Disordered" evidence="4">
    <location>
        <begin position="1"/>
        <end position="35"/>
    </location>
</feature>
<dbReference type="CDD" id="cd02696">
    <property type="entry name" value="MurNAc-LAA"/>
    <property type="match status" value="1"/>
</dbReference>
<evidence type="ECO:0000256" key="2">
    <source>
        <dbReference type="ARBA" id="ARBA00011901"/>
    </source>
</evidence>
<organism evidence="6 7">
    <name type="scientific">Roseospira marina</name>
    <dbReference type="NCBI Taxonomy" id="140057"/>
    <lineage>
        <taxon>Bacteria</taxon>
        <taxon>Pseudomonadati</taxon>
        <taxon>Pseudomonadota</taxon>
        <taxon>Alphaproteobacteria</taxon>
        <taxon>Rhodospirillales</taxon>
        <taxon>Rhodospirillaceae</taxon>
        <taxon>Roseospira</taxon>
    </lineage>
</organism>
<evidence type="ECO:0000313" key="6">
    <source>
        <dbReference type="EMBL" id="KAA5603845.1"/>
    </source>
</evidence>
<evidence type="ECO:0000256" key="4">
    <source>
        <dbReference type="SAM" id="MobiDB-lite"/>
    </source>
</evidence>
<dbReference type="InterPro" id="IPR050695">
    <property type="entry name" value="N-acetylmuramoyl_amidase_3"/>
</dbReference>
<dbReference type="OrthoDB" id="9806267at2"/>
<evidence type="ECO:0000256" key="3">
    <source>
        <dbReference type="ARBA" id="ARBA00022801"/>
    </source>
</evidence>
<dbReference type="InterPro" id="IPR021731">
    <property type="entry name" value="AMIN_dom"/>
</dbReference>
<dbReference type="AlphaFoldDB" id="A0A5M6I7M7"/>
<dbReference type="GO" id="GO:0009253">
    <property type="term" value="P:peptidoglycan catabolic process"/>
    <property type="evidence" value="ECO:0007669"/>
    <property type="project" value="InterPro"/>
</dbReference>
<accession>A0A5M6I7M7</accession>
<evidence type="ECO:0000256" key="1">
    <source>
        <dbReference type="ARBA" id="ARBA00001561"/>
    </source>
</evidence>
<feature type="domain" description="MurNAc-LAA" evidence="5">
    <location>
        <begin position="445"/>
        <end position="599"/>
    </location>
</feature>
<comment type="catalytic activity">
    <reaction evidence="1">
        <text>Hydrolyzes the link between N-acetylmuramoyl residues and L-amino acid residues in certain cell-wall glycopeptides.</text>
        <dbReference type="EC" id="3.5.1.28"/>
    </reaction>
</comment>
<dbReference type="InterPro" id="IPR002508">
    <property type="entry name" value="MurNAc-LAA_cat"/>
</dbReference>
<evidence type="ECO:0000313" key="7">
    <source>
        <dbReference type="Proteomes" id="UP000324065"/>
    </source>
</evidence>
<sequence>MVAPGIRSGRPRGTRPRPIRGDASGVPRRAWIAGRTGDSPGYRTLPFVIKSLDVEGLYPFAYILVEDLLRGRTLSGPFPAVGAGTRNATATRRGTAMASRSARPPHGLREHRTPGVGARGPALVCALAPVTRREVLGAGAAGALLGPTLSLPALAGNRATGVRFGRHDVKTRVVLDLTEPPAYRLFTLDDPPRLVLDLKDSDWLVPAGALPDATGLIGGLRYGLLEGGVTRIVLDLAQPARVLEAFALSPRDGLDWRLVVDVTETPARAFAATAGHDHAILGGRWGPEAPSGAPVADASAPVPPPDPDPLSSQPSTVMAADGTPVPRPRPDLPTDAAATVVPPVRPEVVPSVNAASETVVAGGVKPAAFIPIPARKPPVPRKPMIALDPGHGGRDPGTISVRGMYEKEITLAMGKELRAVLAGTGRYRVMMTRTRDVSVHLRERVRRARQAGADLFLSIHADAIGNPNVRGLSVYTLSEQASDSEAAALAERENKSDIILGMDFSHESQDVTNILIDLAQRETMNRSVQFANVLLDELPPDVRTLNHSRRFAGFAVLKAPDVPSALLEMGYLSNHTDEKLLRQRAYRSKLAQSVVRSLDRFFRVSQGARLAYSSGD</sequence>
<dbReference type="PANTHER" id="PTHR30404:SF0">
    <property type="entry name" value="N-ACETYLMURAMOYL-L-ALANINE AMIDASE AMIC"/>
    <property type="match status" value="1"/>
</dbReference>
<dbReference type="SMART" id="SM00646">
    <property type="entry name" value="Ami_3"/>
    <property type="match status" value="1"/>
</dbReference>
<name>A0A5M6I7M7_9PROT</name>
<gene>
    <name evidence="6" type="ORF">F1188_18900</name>
</gene>
<keyword evidence="7" id="KW-1185">Reference proteome</keyword>
<keyword evidence="3" id="KW-0378">Hydrolase</keyword>
<feature type="compositionally biased region" description="Low complexity" evidence="4">
    <location>
        <begin position="84"/>
        <end position="102"/>
    </location>
</feature>
<protein>
    <recommendedName>
        <fullName evidence="2">N-acetylmuramoyl-L-alanine amidase</fullName>
        <ecNumber evidence="2">3.5.1.28</ecNumber>
    </recommendedName>
</protein>
<feature type="compositionally biased region" description="Basic residues" evidence="4">
    <location>
        <begin position="9"/>
        <end position="18"/>
    </location>
</feature>